<name>X0M5X9_FUSOX</name>
<dbReference type="HOGENOM" id="CLU_819009_0_0_1"/>
<feature type="domain" description="Heterokaryon incompatibility" evidence="1">
    <location>
        <begin position="192"/>
        <end position="275"/>
    </location>
</feature>
<dbReference type="Pfam" id="PF06985">
    <property type="entry name" value="HET"/>
    <property type="match status" value="1"/>
</dbReference>
<dbReference type="PANTHER" id="PTHR33112:SF1">
    <property type="entry name" value="HETEROKARYON INCOMPATIBILITY DOMAIN-CONTAINING PROTEIN"/>
    <property type="match status" value="1"/>
</dbReference>
<dbReference type="Proteomes" id="UP000030701">
    <property type="component" value="Unassembled WGS sequence"/>
</dbReference>
<gene>
    <name evidence="2" type="ORF">FOTG_05187</name>
</gene>
<dbReference type="InterPro" id="IPR010730">
    <property type="entry name" value="HET"/>
</dbReference>
<dbReference type="OrthoDB" id="4966003at2759"/>
<sequence>MALADLATMDTINSQHPSPPVIKSCKVCTALEELFADDDVQIQLEKDEIYYQSYTQHNLLFYWIERNYCEYLDRLEKARNYHIVADTNYSLGTVLLFRLSGGISRLWVYSRMGISYGTYKVLHSKISPEKKQKNCSSSVLDPEWVDLGIVREWMERCSEEHESKCQNPNEKHVSPAWPIDTKDDCLVSAPENEEQLAEQLQLMGGIYASAKLTIVALDGDSSTGIVGLRSQSSPRSLSNIFPWQDGRSVRVRQLPSLSVQIEVVSKYFQRGWTFQDYTLSQRRFIFGDQQIHWQCSCATWHEGLPRLEDPIHILTFPNIKNGWPGFEEFNVLLNEYNNR</sequence>
<evidence type="ECO:0000259" key="1">
    <source>
        <dbReference type="Pfam" id="PF06985"/>
    </source>
</evidence>
<accession>X0M5X9</accession>
<evidence type="ECO:0000313" key="2">
    <source>
        <dbReference type="EMBL" id="EXM28917.1"/>
    </source>
</evidence>
<proteinExistence type="predicted"/>
<dbReference type="PANTHER" id="PTHR33112">
    <property type="entry name" value="DOMAIN PROTEIN, PUTATIVE-RELATED"/>
    <property type="match status" value="1"/>
</dbReference>
<organism evidence="2">
    <name type="scientific">Fusarium oxysporum f. sp. vasinfectum 25433</name>
    <dbReference type="NCBI Taxonomy" id="1089449"/>
    <lineage>
        <taxon>Eukaryota</taxon>
        <taxon>Fungi</taxon>
        <taxon>Dikarya</taxon>
        <taxon>Ascomycota</taxon>
        <taxon>Pezizomycotina</taxon>
        <taxon>Sordariomycetes</taxon>
        <taxon>Hypocreomycetidae</taxon>
        <taxon>Hypocreales</taxon>
        <taxon>Nectriaceae</taxon>
        <taxon>Fusarium</taxon>
        <taxon>Fusarium oxysporum species complex</taxon>
    </lineage>
</organism>
<reference evidence="2" key="1">
    <citation type="submission" date="2011-11" db="EMBL/GenBank/DDBJ databases">
        <title>The Genome Sequence of Fusarium oxysporum Cotton.</title>
        <authorList>
            <consortium name="The Broad Institute Genome Sequencing Platform"/>
            <person name="Ma L.-J."/>
            <person name="Gale L.R."/>
            <person name="Schwartz D.C."/>
            <person name="Zhou S."/>
            <person name="Corby-Kistler H."/>
            <person name="Young S.K."/>
            <person name="Zeng Q."/>
            <person name="Gargeya S."/>
            <person name="Fitzgerald M."/>
            <person name="Haas B."/>
            <person name="Abouelleil A."/>
            <person name="Alvarado L."/>
            <person name="Arachchi H.M."/>
            <person name="Berlin A."/>
            <person name="Brown A."/>
            <person name="Chapman S.B."/>
            <person name="Chen Z."/>
            <person name="Dunbar C."/>
            <person name="Freedman E."/>
            <person name="Gearin G."/>
            <person name="Goldberg J."/>
            <person name="Griggs A."/>
            <person name="Gujja S."/>
            <person name="Heiman D."/>
            <person name="Howarth C."/>
            <person name="Larson L."/>
            <person name="Lui A."/>
            <person name="MacDonald P.J.P."/>
            <person name="Montmayeur A."/>
            <person name="Murphy C."/>
            <person name="Neiman D."/>
            <person name="Pearson M."/>
            <person name="Priest M."/>
            <person name="Roberts A."/>
            <person name="Saif S."/>
            <person name="Shea T."/>
            <person name="Shenoy N."/>
            <person name="Sisk P."/>
            <person name="Stolte C."/>
            <person name="Sykes S."/>
            <person name="Wortman J."/>
            <person name="Nusbaum C."/>
            <person name="Birren B."/>
        </authorList>
    </citation>
    <scope>NUCLEOTIDE SEQUENCE [LARGE SCALE GENOMIC DNA]</scope>
    <source>
        <strain evidence="2">25433</strain>
    </source>
</reference>
<dbReference type="EMBL" id="JH657926">
    <property type="protein sequence ID" value="EXM28917.1"/>
    <property type="molecule type" value="Genomic_DNA"/>
</dbReference>
<dbReference type="AlphaFoldDB" id="X0M5X9"/>
<reference evidence="2" key="2">
    <citation type="submission" date="2012-05" db="EMBL/GenBank/DDBJ databases">
        <title>The Genome Annotation of Fusarium oxysporum Cotton.</title>
        <authorList>
            <consortium name="The Broad Institute Genomics Platform"/>
            <person name="Ma L.-J."/>
            <person name="Corby-Kistler H."/>
            <person name="Broz K."/>
            <person name="Gale L.R."/>
            <person name="Jonkers W."/>
            <person name="O'Donnell K."/>
            <person name="Ploetz R."/>
            <person name="Steinberg C."/>
            <person name="Schwartz D.C."/>
            <person name="VanEtten H."/>
            <person name="Zhou S."/>
            <person name="Young S.K."/>
            <person name="Zeng Q."/>
            <person name="Gargeya S."/>
            <person name="Fitzgerald M."/>
            <person name="Abouelleil A."/>
            <person name="Alvarado L."/>
            <person name="Chapman S.B."/>
            <person name="Gainer-Dewar J."/>
            <person name="Goldberg J."/>
            <person name="Griggs A."/>
            <person name="Gujja S."/>
            <person name="Hansen M."/>
            <person name="Howarth C."/>
            <person name="Imamovic A."/>
            <person name="Ireland A."/>
            <person name="Larimer J."/>
            <person name="McCowan C."/>
            <person name="Murphy C."/>
            <person name="Pearson M."/>
            <person name="Poon T.W."/>
            <person name="Priest M."/>
            <person name="Roberts A."/>
            <person name="Saif S."/>
            <person name="Shea T."/>
            <person name="Sykes S."/>
            <person name="Wortman J."/>
            <person name="Nusbaum C."/>
            <person name="Birren B."/>
        </authorList>
    </citation>
    <scope>NUCLEOTIDE SEQUENCE</scope>
    <source>
        <strain evidence="2">25433</strain>
    </source>
</reference>
<protein>
    <recommendedName>
        <fullName evidence="1">Heterokaryon incompatibility domain-containing protein</fullName>
    </recommendedName>
</protein>